<comment type="similarity">
    <text evidence="1">Belongs to the Cdt1 family.</text>
</comment>
<dbReference type="GO" id="GO:0071163">
    <property type="term" value="P:DNA replication preinitiation complex assembly"/>
    <property type="evidence" value="ECO:0007669"/>
    <property type="project" value="InterPro"/>
</dbReference>
<evidence type="ECO:0000256" key="1">
    <source>
        <dbReference type="ARBA" id="ARBA00008356"/>
    </source>
</evidence>
<dbReference type="AlphaFoldDB" id="A0A9P0Q1X5"/>
<sequence>MVPDIETNELPQPPAEDILTTGKDVLEKARQMFNCNSKMEQALQRLKEVKEKNIAPLPEDTPKEMPISVLKGIPKALLEKVRQKQAAKAMVSMTRTAEKEKQVEIYSRLPEIARLARNIFVAEKKSVLSLEILIEKLGNCYRTTLSKKEMEEHLRIIGKELPWWLIFHFLRKCNYIKLDKNADLSIVIAKLEHLAKQKSEQ</sequence>
<dbReference type="OrthoDB" id="341730at2759"/>
<dbReference type="EMBL" id="CAKOFQ010007510">
    <property type="protein sequence ID" value="CAH2002749.1"/>
    <property type="molecule type" value="Genomic_DNA"/>
</dbReference>
<dbReference type="Gene3D" id="1.10.10.1420">
    <property type="entry name" value="DNA replication factor Cdt1, C-terminal WH domain"/>
    <property type="match status" value="1"/>
</dbReference>
<feature type="domain" description="DNA replication factor Cdt1 C-terminal" evidence="3">
    <location>
        <begin position="77"/>
        <end position="168"/>
    </location>
</feature>
<protein>
    <recommendedName>
        <fullName evidence="3">DNA replication factor Cdt1 C-terminal domain-containing protein</fullName>
    </recommendedName>
</protein>
<organism evidence="4 5">
    <name type="scientific">Acanthoscelides obtectus</name>
    <name type="common">Bean weevil</name>
    <name type="synonym">Bruchus obtectus</name>
    <dbReference type="NCBI Taxonomy" id="200917"/>
    <lineage>
        <taxon>Eukaryota</taxon>
        <taxon>Metazoa</taxon>
        <taxon>Ecdysozoa</taxon>
        <taxon>Arthropoda</taxon>
        <taxon>Hexapoda</taxon>
        <taxon>Insecta</taxon>
        <taxon>Pterygota</taxon>
        <taxon>Neoptera</taxon>
        <taxon>Endopterygota</taxon>
        <taxon>Coleoptera</taxon>
        <taxon>Polyphaga</taxon>
        <taxon>Cucujiformia</taxon>
        <taxon>Chrysomeloidea</taxon>
        <taxon>Chrysomelidae</taxon>
        <taxon>Bruchinae</taxon>
        <taxon>Bruchini</taxon>
        <taxon>Acanthoscelides</taxon>
    </lineage>
</organism>
<keyword evidence="2" id="KW-0131">Cell cycle</keyword>
<evidence type="ECO:0000313" key="5">
    <source>
        <dbReference type="Proteomes" id="UP001152888"/>
    </source>
</evidence>
<gene>
    <name evidence="4" type="ORF">ACAOBT_LOCUS26963</name>
</gene>
<dbReference type="GO" id="GO:0000278">
    <property type="term" value="P:mitotic cell cycle"/>
    <property type="evidence" value="ECO:0007669"/>
    <property type="project" value="TreeGrafter"/>
</dbReference>
<evidence type="ECO:0000256" key="2">
    <source>
        <dbReference type="ARBA" id="ARBA00023306"/>
    </source>
</evidence>
<accession>A0A9P0Q1X5</accession>
<comment type="caution">
    <text evidence="4">The sequence shown here is derived from an EMBL/GenBank/DDBJ whole genome shotgun (WGS) entry which is preliminary data.</text>
</comment>
<evidence type="ECO:0000313" key="4">
    <source>
        <dbReference type="EMBL" id="CAH2002749.1"/>
    </source>
</evidence>
<dbReference type="InterPro" id="IPR038090">
    <property type="entry name" value="Cdt1_C_WH_dom_sf"/>
</dbReference>
<dbReference type="GO" id="GO:0005634">
    <property type="term" value="C:nucleus"/>
    <property type="evidence" value="ECO:0007669"/>
    <property type="project" value="TreeGrafter"/>
</dbReference>
<name>A0A9P0Q1X5_ACAOB</name>
<dbReference type="Pfam" id="PF16679">
    <property type="entry name" value="CDT1_C"/>
    <property type="match status" value="1"/>
</dbReference>
<dbReference type="PANTHER" id="PTHR28637:SF1">
    <property type="entry name" value="DNA REPLICATION FACTOR CDT1"/>
    <property type="match status" value="1"/>
</dbReference>
<dbReference type="GO" id="GO:0070182">
    <property type="term" value="F:DNA polymerase binding"/>
    <property type="evidence" value="ECO:0007669"/>
    <property type="project" value="TreeGrafter"/>
</dbReference>
<dbReference type="Proteomes" id="UP001152888">
    <property type="component" value="Unassembled WGS sequence"/>
</dbReference>
<keyword evidence="5" id="KW-1185">Reference proteome</keyword>
<dbReference type="GO" id="GO:0003677">
    <property type="term" value="F:DNA binding"/>
    <property type="evidence" value="ECO:0007669"/>
    <property type="project" value="InterPro"/>
</dbReference>
<dbReference type="PANTHER" id="PTHR28637">
    <property type="entry name" value="DNA REPLICATION FACTOR CDT1"/>
    <property type="match status" value="1"/>
</dbReference>
<reference evidence="4" key="1">
    <citation type="submission" date="2022-03" db="EMBL/GenBank/DDBJ databases">
        <authorList>
            <person name="Sayadi A."/>
        </authorList>
    </citation>
    <scope>NUCLEOTIDE SEQUENCE</scope>
</reference>
<proteinExistence type="inferred from homology"/>
<dbReference type="GO" id="GO:0000076">
    <property type="term" value="P:DNA replication checkpoint signaling"/>
    <property type="evidence" value="ECO:0007669"/>
    <property type="project" value="TreeGrafter"/>
</dbReference>
<evidence type="ECO:0000259" key="3">
    <source>
        <dbReference type="Pfam" id="PF16679"/>
    </source>
</evidence>
<dbReference type="InterPro" id="IPR045173">
    <property type="entry name" value="Cdt1"/>
</dbReference>
<dbReference type="CDD" id="cd08767">
    <property type="entry name" value="Cdt1_c"/>
    <property type="match status" value="1"/>
</dbReference>
<dbReference type="GO" id="GO:0030174">
    <property type="term" value="P:regulation of DNA-templated DNA replication initiation"/>
    <property type="evidence" value="ECO:0007669"/>
    <property type="project" value="InterPro"/>
</dbReference>
<dbReference type="InterPro" id="IPR032054">
    <property type="entry name" value="Cdt1_C"/>
</dbReference>